<dbReference type="EnsemblPlants" id="OMERI12G07570.1">
    <property type="protein sequence ID" value="OMERI12G07570.1"/>
    <property type="gene ID" value="OMERI12G07570"/>
</dbReference>
<feature type="region of interest" description="Disordered" evidence="1">
    <location>
        <begin position="61"/>
        <end position="80"/>
    </location>
</feature>
<protein>
    <submittedName>
        <fullName evidence="2">Uncharacterized protein</fullName>
    </submittedName>
</protein>
<dbReference type="Proteomes" id="UP000008021">
    <property type="component" value="Chromosome 12"/>
</dbReference>
<name>A0A0E0FBV2_9ORYZ</name>
<proteinExistence type="predicted"/>
<reference evidence="2" key="1">
    <citation type="submission" date="2015-04" db="UniProtKB">
        <authorList>
            <consortium name="EnsemblPlants"/>
        </authorList>
    </citation>
    <scope>IDENTIFICATION</scope>
</reference>
<keyword evidence="3" id="KW-1185">Reference proteome</keyword>
<reference evidence="2" key="2">
    <citation type="submission" date="2018-05" db="EMBL/GenBank/DDBJ databases">
        <title>OmerRS3 (Oryza meridionalis Reference Sequence Version 3).</title>
        <authorList>
            <person name="Zhang J."/>
            <person name="Kudrna D."/>
            <person name="Lee S."/>
            <person name="Talag J."/>
            <person name="Welchert J."/>
            <person name="Wing R.A."/>
        </authorList>
    </citation>
    <scope>NUCLEOTIDE SEQUENCE [LARGE SCALE GENOMIC DNA]</scope>
    <source>
        <strain evidence="2">cv. OR44</strain>
    </source>
</reference>
<dbReference type="AlphaFoldDB" id="A0A0E0FBV2"/>
<dbReference type="Gramene" id="OMERI12G07570.1">
    <property type="protein sequence ID" value="OMERI12G07570.1"/>
    <property type="gene ID" value="OMERI12G07570"/>
</dbReference>
<sequence length="80" mass="8891">MVRIQSCLGGYAAVPSLLHFAREGRHCNPTGSECIPLQLTKCSCLRENHQSEIEHAPVQQYEAGEPEEHQLSNIGDIKYA</sequence>
<evidence type="ECO:0000313" key="2">
    <source>
        <dbReference type="EnsemblPlants" id="OMERI12G07570.1"/>
    </source>
</evidence>
<evidence type="ECO:0000313" key="3">
    <source>
        <dbReference type="Proteomes" id="UP000008021"/>
    </source>
</evidence>
<organism evidence="2">
    <name type="scientific">Oryza meridionalis</name>
    <dbReference type="NCBI Taxonomy" id="40149"/>
    <lineage>
        <taxon>Eukaryota</taxon>
        <taxon>Viridiplantae</taxon>
        <taxon>Streptophyta</taxon>
        <taxon>Embryophyta</taxon>
        <taxon>Tracheophyta</taxon>
        <taxon>Spermatophyta</taxon>
        <taxon>Magnoliopsida</taxon>
        <taxon>Liliopsida</taxon>
        <taxon>Poales</taxon>
        <taxon>Poaceae</taxon>
        <taxon>BOP clade</taxon>
        <taxon>Oryzoideae</taxon>
        <taxon>Oryzeae</taxon>
        <taxon>Oryzinae</taxon>
        <taxon>Oryza</taxon>
    </lineage>
</organism>
<dbReference type="HOGENOM" id="CLU_2593828_0_0_1"/>
<evidence type="ECO:0000256" key="1">
    <source>
        <dbReference type="SAM" id="MobiDB-lite"/>
    </source>
</evidence>
<accession>A0A0E0FBV2</accession>